<proteinExistence type="predicted"/>
<dbReference type="RefSeq" id="WP_168741371.1">
    <property type="nucleotide sequence ID" value="NZ_JABAHZ010000006.1"/>
</dbReference>
<dbReference type="EMBL" id="JABAHZ010000006">
    <property type="protein sequence ID" value="NLR81708.1"/>
    <property type="molecule type" value="Genomic_DNA"/>
</dbReference>
<gene>
    <name evidence="1" type="ORF">HGH91_23985</name>
</gene>
<sequence>MRYTRWVSYGPTIDDTAHYEYNNAGLPISWSRPIIYIEYIYQNGDLVKRITTTFAGGKNIFSKSEATFEYDSMPNPFYWLFLNNPYISELSERATFLMLPSKHNINKITINYLSGGDPSYITGILFENKYNTTTHLLEEQIVKYKPSTRDSVRSSTVFTYTKVQ</sequence>
<comment type="caution">
    <text evidence="1">The sequence shown here is derived from an EMBL/GenBank/DDBJ whole genome shotgun (WGS) entry which is preliminary data.</text>
</comment>
<evidence type="ECO:0000313" key="1">
    <source>
        <dbReference type="EMBL" id="NLR81708.1"/>
    </source>
</evidence>
<keyword evidence="2" id="KW-1185">Reference proteome</keyword>
<name>A0A847SU48_9BACT</name>
<evidence type="ECO:0000313" key="2">
    <source>
        <dbReference type="Proteomes" id="UP000552864"/>
    </source>
</evidence>
<organism evidence="1 2">
    <name type="scientific">Chitinophaga eiseniae</name>
    <dbReference type="NCBI Taxonomy" id="634771"/>
    <lineage>
        <taxon>Bacteria</taxon>
        <taxon>Pseudomonadati</taxon>
        <taxon>Bacteroidota</taxon>
        <taxon>Chitinophagia</taxon>
        <taxon>Chitinophagales</taxon>
        <taxon>Chitinophagaceae</taxon>
        <taxon>Chitinophaga</taxon>
    </lineage>
</organism>
<protein>
    <submittedName>
        <fullName evidence="1">Uncharacterized protein</fullName>
    </submittedName>
</protein>
<dbReference type="Proteomes" id="UP000552864">
    <property type="component" value="Unassembled WGS sequence"/>
</dbReference>
<reference evidence="1 2" key="1">
    <citation type="submission" date="2020-04" db="EMBL/GenBank/DDBJ databases">
        <authorList>
            <person name="Yin C."/>
        </authorList>
    </citation>
    <scope>NUCLEOTIDE SEQUENCE [LARGE SCALE GENOMIC DNA]</scope>
    <source>
        <strain evidence="1 2">Ak56</strain>
    </source>
</reference>
<dbReference type="AlphaFoldDB" id="A0A847SU48"/>
<accession>A0A847SU48</accession>